<dbReference type="GeneID" id="80904347"/>
<sequence length="262" mass="29637">MTDTPSPKAKRKARADDNGAASSSTSFEPPRTPPRRSTQSASFTTPSSSALPSSLSSQRKSQARITSFFPNKKRRIETIPFELSPAEKKAKKQEEDDIKALIKDIENEERETKKAEKEAERQLKREEKLAVTREKKQKAQYRLNWNTWCERNARPNATFKTPKGDVWASHKCMSQCVQDFGLKRSEVLCLEHCSIPNYHNEDAPAIRLYRSDDVEKLVGRKEATLAGIEGIDEEDLIAEGRALFIEKQLARSANEKASATQL</sequence>
<accession>A0A9W9CG40</accession>
<keyword evidence="4" id="KW-1185">Reference proteome</keyword>
<organism evidence="3 4">
    <name type="scientific">Didymosphaeria variabile</name>
    <dbReference type="NCBI Taxonomy" id="1932322"/>
    <lineage>
        <taxon>Eukaryota</taxon>
        <taxon>Fungi</taxon>
        <taxon>Dikarya</taxon>
        <taxon>Ascomycota</taxon>
        <taxon>Pezizomycotina</taxon>
        <taxon>Dothideomycetes</taxon>
        <taxon>Pleosporomycetidae</taxon>
        <taxon>Pleosporales</taxon>
        <taxon>Massarineae</taxon>
        <taxon>Didymosphaeriaceae</taxon>
        <taxon>Didymosphaeria</taxon>
    </lineage>
</organism>
<evidence type="ECO:0000256" key="2">
    <source>
        <dbReference type="SAM" id="MobiDB-lite"/>
    </source>
</evidence>
<comment type="caution">
    <text evidence="3">The sequence shown here is derived from an EMBL/GenBank/DDBJ whole genome shotgun (WGS) entry which is preliminary data.</text>
</comment>
<protein>
    <submittedName>
        <fullName evidence="3">Uncharacterized protein</fullName>
    </submittedName>
</protein>
<name>A0A9W9CG40_9PLEO</name>
<evidence type="ECO:0000313" key="3">
    <source>
        <dbReference type="EMBL" id="KAJ4360257.1"/>
    </source>
</evidence>
<dbReference type="EMBL" id="JAPEUX010000001">
    <property type="protein sequence ID" value="KAJ4360257.1"/>
    <property type="molecule type" value="Genomic_DNA"/>
</dbReference>
<feature type="region of interest" description="Disordered" evidence="2">
    <location>
        <begin position="1"/>
        <end position="77"/>
    </location>
</feature>
<feature type="compositionally biased region" description="Polar residues" evidence="2">
    <location>
        <begin position="59"/>
        <end position="69"/>
    </location>
</feature>
<feature type="coiled-coil region" evidence="1">
    <location>
        <begin position="88"/>
        <end position="136"/>
    </location>
</feature>
<dbReference type="RefSeq" id="XP_056076459.1">
    <property type="nucleotide sequence ID" value="XM_056209637.1"/>
</dbReference>
<proteinExistence type="predicted"/>
<evidence type="ECO:0000256" key="1">
    <source>
        <dbReference type="SAM" id="Coils"/>
    </source>
</evidence>
<dbReference type="AlphaFoldDB" id="A0A9W9CG40"/>
<evidence type="ECO:0000313" key="4">
    <source>
        <dbReference type="Proteomes" id="UP001140513"/>
    </source>
</evidence>
<dbReference type="OrthoDB" id="3799195at2759"/>
<keyword evidence="1" id="KW-0175">Coiled coil</keyword>
<gene>
    <name evidence="3" type="ORF">N0V89_000817</name>
</gene>
<reference evidence="3" key="1">
    <citation type="submission" date="2022-10" db="EMBL/GenBank/DDBJ databases">
        <title>Tapping the CABI collections for fungal endophytes: first genome assemblies for Collariella, Neodidymelliopsis, Ascochyta clinopodiicola, Didymella pomorum, Didymosphaeria variabile, Neocosmospora piperis and Neocucurbitaria cava.</title>
        <authorList>
            <person name="Hill R."/>
        </authorList>
    </citation>
    <scope>NUCLEOTIDE SEQUENCE</scope>
    <source>
        <strain evidence="3">IMI 356815</strain>
    </source>
</reference>
<dbReference type="Proteomes" id="UP001140513">
    <property type="component" value="Unassembled WGS sequence"/>
</dbReference>
<feature type="compositionally biased region" description="Low complexity" evidence="2">
    <location>
        <begin position="22"/>
        <end position="58"/>
    </location>
</feature>